<gene>
    <name evidence="2" type="ORF">FHS52_001440</name>
</gene>
<evidence type="ECO:0000313" key="3">
    <source>
        <dbReference type="Proteomes" id="UP000548685"/>
    </source>
</evidence>
<dbReference type="Proteomes" id="UP000548685">
    <property type="component" value="Unassembled WGS sequence"/>
</dbReference>
<sequence>MATEPGSSPLDIPPKPTSGRALMLAAFAAFIAGGALVGWVMWYNLQPGRPGAPRPDLVAEAGAGAGPAAQTPLTAKPTPMAATEKAVERVAEQQGGLDQRLAAAEQRLTQLDLQAQAAAGNAARAESLLIAFAARRAVERGAELGYLSDQLRLRFGDQWPNAVSTIIEFSRNPIRLDSLVARLEGLGPQLRDSSEGPSWAAFQREVGQLFVFRRESTPSPQPQRRLDRARWALEQGRYRAAIDEVKGMPGASKADAWIADAERYRKAMEAMEVIETAAVLDQRGLRDGAGNPVRQLSPLIRP</sequence>
<proteinExistence type="predicted"/>
<evidence type="ECO:0000256" key="1">
    <source>
        <dbReference type="SAM" id="Phobius"/>
    </source>
</evidence>
<protein>
    <submittedName>
        <fullName evidence="2">Uncharacterized protein</fullName>
    </submittedName>
</protein>
<keyword evidence="1" id="KW-1133">Transmembrane helix</keyword>
<keyword evidence="1" id="KW-0472">Membrane</keyword>
<accession>A0ABR6HXT7</accession>
<name>A0ABR6HXT7_9SPHN</name>
<feature type="transmembrane region" description="Helical" evidence="1">
    <location>
        <begin position="21"/>
        <end position="42"/>
    </location>
</feature>
<evidence type="ECO:0000313" key="2">
    <source>
        <dbReference type="EMBL" id="MBB3775471.1"/>
    </source>
</evidence>
<organism evidence="2 3">
    <name type="scientific">Erythrobacter ramosus</name>
    <dbReference type="NCBI Taxonomy" id="35811"/>
    <lineage>
        <taxon>Bacteria</taxon>
        <taxon>Pseudomonadati</taxon>
        <taxon>Pseudomonadota</taxon>
        <taxon>Alphaproteobacteria</taxon>
        <taxon>Sphingomonadales</taxon>
        <taxon>Erythrobacteraceae</taxon>
        <taxon>Erythrobacter/Porphyrobacter group</taxon>
        <taxon>Erythrobacter</taxon>
    </lineage>
</organism>
<keyword evidence="3" id="KW-1185">Reference proteome</keyword>
<reference evidence="2 3" key="1">
    <citation type="submission" date="2020-08" db="EMBL/GenBank/DDBJ databases">
        <title>Genomic Encyclopedia of Type Strains, Phase IV (KMG-IV): sequencing the most valuable type-strain genomes for metagenomic binning, comparative biology and taxonomic classification.</title>
        <authorList>
            <person name="Goeker M."/>
        </authorList>
    </citation>
    <scope>NUCLEOTIDE SEQUENCE [LARGE SCALE GENOMIC DNA]</scope>
    <source>
        <strain evidence="2 3">DSM 8510</strain>
    </source>
</reference>
<dbReference type="EMBL" id="JACICE010000002">
    <property type="protein sequence ID" value="MBB3775471.1"/>
    <property type="molecule type" value="Genomic_DNA"/>
</dbReference>
<dbReference type="RefSeq" id="WP_237440786.1">
    <property type="nucleotide sequence ID" value="NZ_BAAADZ010000010.1"/>
</dbReference>
<comment type="caution">
    <text evidence="2">The sequence shown here is derived from an EMBL/GenBank/DDBJ whole genome shotgun (WGS) entry which is preliminary data.</text>
</comment>
<keyword evidence="1" id="KW-0812">Transmembrane</keyword>